<feature type="region of interest" description="Disordered" evidence="1">
    <location>
        <begin position="40"/>
        <end position="62"/>
    </location>
</feature>
<protein>
    <submittedName>
        <fullName evidence="2">Uncharacterized protein</fullName>
    </submittedName>
</protein>
<accession>A0A9W6NB95</accession>
<evidence type="ECO:0000256" key="1">
    <source>
        <dbReference type="SAM" id="MobiDB-lite"/>
    </source>
</evidence>
<reference evidence="2" key="1">
    <citation type="journal article" date="2014" name="Int. J. Syst. Evol. Microbiol.">
        <title>Complete genome sequence of Corynebacterium casei LMG S-19264T (=DSM 44701T), isolated from a smear-ripened cheese.</title>
        <authorList>
            <consortium name="US DOE Joint Genome Institute (JGI-PGF)"/>
            <person name="Walter F."/>
            <person name="Albersmeier A."/>
            <person name="Kalinowski J."/>
            <person name="Ruckert C."/>
        </authorList>
    </citation>
    <scope>NUCLEOTIDE SEQUENCE</scope>
    <source>
        <strain evidence="2">VKM B-2789</strain>
    </source>
</reference>
<proteinExistence type="predicted"/>
<evidence type="ECO:0000313" key="3">
    <source>
        <dbReference type="Proteomes" id="UP001143330"/>
    </source>
</evidence>
<dbReference type="Proteomes" id="UP001143330">
    <property type="component" value="Unassembled WGS sequence"/>
</dbReference>
<keyword evidence="3" id="KW-1185">Reference proteome</keyword>
<sequence length="99" mass="10421">MVTASIWDCGPITCSNAARNSLARRPWVTSTSPIILLRRAAGRHEPRRVGPTSPKASEASGFARSRGGNIIVALHTNGKYAARKPGDDRAATGAALRIG</sequence>
<reference evidence="2" key="2">
    <citation type="submission" date="2023-01" db="EMBL/GenBank/DDBJ databases">
        <authorList>
            <person name="Sun Q."/>
            <person name="Evtushenko L."/>
        </authorList>
    </citation>
    <scope>NUCLEOTIDE SEQUENCE</scope>
    <source>
        <strain evidence="2">VKM B-2789</strain>
    </source>
</reference>
<gene>
    <name evidence="2" type="ORF">GCM10017653_33990</name>
</gene>
<name>A0A9W6NB95_9HYPH</name>
<dbReference type="AlphaFoldDB" id="A0A9W6NB95"/>
<organism evidence="2 3">
    <name type="scientific">Ancylobacter defluvii</name>
    <dbReference type="NCBI Taxonomy" id="1282440"/>
    <lineage>
        <taxon>Bacteria</taxon>
        <taxon>Pseudomonadati</taxon>
        <taxon>Pseudomonadota</taxon>
        <taxon>Alphaproteobacteria</taxon>
        <taxon>Hyphomicrobiales</taxon>
        <taxon>Xanthobacteraceae</taxon>
        <taxon>Ancylobacter</taxon>
    </lineage>
</organism>
<evidence type="ECO:0000313" key="2">
    <source>
        <dbReference type="EMBL" id="GLK85329.1"/>
    </source>
</evidence>
<dbReference type="EMBL" id="BSFM01000014">
    <property type="protein sequence ID" value="GLK85329.1"/>
    <property type="molecule type" value="Genomic_DNA"/>
</dbReference>
<comment type="caution">
    <text evidence="2">The sequence shown here is derived from an EMBL/GenBank/DDBJ whole genome shotgun (WGS) entry which is preliminary data.</text>
</comment>